<dbReference type="EMBL" id="GBXM01092742">
    <property type="protein sequence ID" value="JAH15835.1"/>
    <property type="molecule type" value="Transcribed_RNA"/>
</dbReference>
<reference evidence="2" key="2">
    <citation type="journal article" date="2015" name="Fish Shellfish Immunol.">
        <title>Early steps in the European eel (Anguilla anguilla)-Vibrio vulnificus interaction in the gills: Role of the RtxA13 toxin.</title>
        <authorList>
            <person name="Callol A."/>
            <person name="Pajuelo D."/>
            <person name="Ebbesson L."/>
            <person name="Teles M."/>
            <person name="MacKenzie S."/>
            <person name="Amaro C."/>
        </authorList>
    </citation>
    <scope>NUCLEOTIDE SEQUENCE</scope>
</reference>
<sequence>MNMFSIVFAITLINYSLLFTSCFALYPVLNSCNNNFKKK</sequence>
<reference evidence="2" key="1">
    <citation type="submission" date="2014-11" db="EMBL/GenBank/DDBJ databases">
        <authorList>
            <person name="Amaro Gonzalez C."/>
        </authorList>
    </citation>
    <scope>NUCLEOTIDE SEQUENCE</scope>
</reference>
<name>A0A0E9QHM7_ANGAN</name>
<dbReference type="AlphaFoldDB" id="A0A0E9QHM7"/>
<accession>A0A0E9QHM7</accession>
<evidence type="ECO:0000256" key="1">
    <source>
        <dbReference type="SAM" id="Phobius"/>
    </source>
</evidence>
<protein>
    <submittedName>
        <fullName evidence="2">Uncharacterized protein</fullName>
    </submittedName>
</protein>
<keyword evidence="1" id="KW-1133">Transmembrane helix</keyword>
<keyword evidence="1" id="KW-0812">Transmembrane</keyword>
<feature type="transmembrane region" description="Helical" evidence="1">
    <location>
        <begin position="6"/>
        <end position="29"/>
    </location>
</feature>
<organism evidence="2">
    <name type="scientific">Anguilla anguilla</name>
    <name type="common">European freshwater eel</name>
    <name type="synonym">Muraena anguilla</name>
    <dbReference type="NCBI Taxonomy" id="7936"/>
    <lineage>
        <taxon>Eukaryota</taxon>
        <taxon>Metazoa</taxon>
        <taxon>Chordata</taxon>
        <taxon>Craniata</taxon>
        <taxon>Vertebrata</taxon>
        <taxon>Euteleostomi</taxon>
        <taxon>Actinopterygii</taxon>
        <taxon>Neopterygii</taxon>
        <taxon>Teleostei</taxon>
        <taxon>Anguilliformes</taxon>
        <taxon>Anguillidae</taxon>
        <taxon>Anguilla</taxon>
    </lineage>
</organism>
<evidence type="ECO:0000313" key="2">
    <source>
        <dbReference type="EMBL" id="JAH15835.1"/>
    </source>
</evidence>
<proteinExistence type="predicted"/>
<keyword evidence="1" id="KW-0472">Membrane</keyword>